<feature type="signal peptide" evidence="1">
    <location>
        <begin position="1"/>
        <end position="23"/>
    </location>
</feature>
<dbReference type="EMBL" id="AP014545">
    <property type="protein sequence ID" value="BBB26455.1"/>
    <property type="molecule type" value="Genomic_DNA"/>
</dbReference>
<feature type="chain" id="PRO_5032852055" evidence="1">
    <location>
        <begin position="24"/>
        <end position="211"/>
    </location>
</feature>
<gene>
    <name evidence="3" type="ORF">AMJAP_1864</name>
</gene>
<organism evidence="3 4">
    <name type="scientific">Amphritea japonica ATCC BAA-1530</name>
    <dbReference type="NCBI Taxonomy" id="1278309"/>
    <lineage>
        <taxon>Bacteria</taxon>
        <taxon>Pseudomonadati</taxon>
        <taxon>Pseudomonadota</taxon>
        <taxon>Gammaproteobacteria</taxon>
        <taxon>Oceanospirillales</taxon>
        <taxon>Oceanospirillaceae</taxon>
        <taxon>Amphritea</taxon>
    </lineage>
</organism>
<dbReference type="Gene3D" id="3.40.250.10">
    <property type="entry name" value="Rhodanese-like domain"/>
    <property type="match status" value="1"/>
</dbReference>
<dbReference type="AlphaFoldDB" id="A0A7R6SSP3"/>
<name>A0A7R6SSP3_9GAMM</name>
<keyword evidence="3" id="KW-0808">Transferase</keyword>
<evidence type="ECO:0000313" key="4">
    <source>
        <dbReference type="Proteomes" id="UP000595663"/>
    </source>
</evidence>
<keyword evidence="1" id="KW-0732">Signal</keyword>
<accession>A0A7R6SSP3</accession>
<dbReference type="InterPro" id="IPR036873">
    <property type="entry name" value="Rhodanese-like_dom_sf"/>
</dbReference>
<proteinExistence type="predicted"/>
<dbReference type="RefSeq" id="WP_019622217.1">
    <property type="nucleotide sequence ID" value="NZ_AP014545.1"/>
</dbReference>
<evidence type="ECO:0000259" key="2">
    <source>
        <dbReference type="PROSITE" id="PS50206"/>
    </source>
</evidence>
<dbReference type="Proteomes" id="UP000595663">
    <property type="component" value="Chromosome"/>
</dbReference>
<dbReference type="PROSITE" id="PS50206">
    <property type="entry name" value="RHODANESE_3"/>
    <property type="match status" value="1"/>
</dbReference>
<dbReference type="SUPFAM" id="SSF52821">
    <property type="entry name" value="Rhodanese/Cell cycle control phosphatase"/>
    <property type="match status" value="1"/>
</dbReference>
<dbReference type="GO" id="GO:0016740">
    <property type="term" value="F:transferase activity"/>
    <property type="evidence" value="ECO:0007669"/>
    <property type="project" value="UniProtKB-KW"/>
</dbReference>
<keyword evidence="4" id="KW-1185">Reference proteome</keyword>
<evidence type="ECO:0000313" key="3">
    <source>
        <dbReference type="EMBL" id="BBB26455.1"/>
    </source>
</evidence>
<dbReference type="CDD" id="cd00158">
    <property type="entry name" value="RHOD"/>
    <property type="match status" value="1"/>
</dbReference>
<dbReference type="InterPro" id="IPR001763">
    <property type="entry name" value="Rhodanese-like_dom"/>
</dbReference>
<feature type="domain" description="Rhodanese" evidence="2">
    <location>
        <begin position="98"/>
        <end position="207"/>
    </location>
</feature>
<dbReference type="Pfam" id="PF00581">
    <property type="entry name" value="Rhodanese"/>
    <property type="match status" value="1"/>
</dbReference>
<dbReference type="KEGG" id="ajp:AMJAP_1864"/>
<dbReference type="OrthoDB" id="9784513at2"/>
<sequence length="211" mass="23512">MMRKVFAGVLLGAVIASSPIAMAEGKKAKISPELFSFNVTHDGETVEVMRNQDPENKISELYNTTFRGMPQAMNPFAPHEVETLGEREFTAYMIDAQEDESIMIVDTRTEGWHFRLTIPGSVNYPFTLMKEKEDMEDALDDFGVAIDGENYDFDGAKTLVMFCNGYWCGQTPTMGRALLAAGYPEEKLKYYRGGMQAWTSLGLTVVGEAAE</sequence>
<protein>
    <submittedName>
        <fullName evidence="3">Sulfurtransferase</fullName>
    </submittedName>
</protein>
<reference evidence="3 4" key="1">
    <citation type="journal article" date="2008" name="Int. J. Syst. Evol. Microbiol.">
        <title>Amphritea japonica sp. nov. and Amphritea balenae sp. nov., isolated from the sediment adjacent to sperm whale carcasses off Kagoshima, Japan.</title>
        <authorList>
            <person name="Miyazaki M."/>
            <person name="Nogi Y."/>
            <person name="Fujiwara Y."/>
            <person name="Kawato M."/>
            <person name="Nagahama T."/>
            <person name="Kubokawa K."/>
            <person name="Horikoshi K."/>
        </authorList>
    </citation>
    <scope>NUCLEOTIDE SEQUENCE [LARGE SCALE GENOMIC DNA]</scope>
    <source>
        <strain evidence="3 4">ATCC BAA-1530</strain>
    </source>
</reference>
<evidence type="ECO:0000256" key="1">
    <source>
        <dbReference type="SAM" id="SignalP"/>
    </source>
</evidence>
<dbReference type="SMART" id="SM00450">
    <property type="entry name" value="RHOD"/>
    <property type="match status" value="1"/>
</dbReference>